<proteinExistence type="predicted"/>
<sequence>MRSGERVAYIQISQRRELLNDLRKRLLLVVQGELEFEQGLLFGAKSHIVQQQDIAIF</sequence>
<evidence type="ECO:0000313" key="1">
    <source>
        <dbReference type="EMBL" id="MPM95409.1"/>
    </source>
</evidence>
<dbReference type="EMBL" id="VSSQ01041911">
    <property type="protein sequence ID" value="MPM95409.1"/>
    <property type="molecule type" value="Genomic_DNA"/>
</dbReference>
<name>A0A645E1I1_9ZZZZ</name>
<reference evidence="1" key="1">
    <citation type="submission" date="2019-08" db="EMBL/GenBank/DDBJ databases">
        <authorList>
            <person name="Kucharzyk K."/>
            <person name="Murdoch R.W."/>
            <person name="Higgins S."/>
            <person name="Loffler F."/>
        </authorList>
    </citation>
    <scope>NUCLEOTIDE SEQUENCE</scope>
</reference>
<protein>
    <submittedName>
        <fullName evidence="1">Uncharacterized protein</fullName>
    </submittedName>
</protein>
<accession>A0A645E1I1</accession>
<gene>
    <name evidence="1" type="ORF">SDC9_142563</name>
</gene>
<comment type="caution">
    <text evidence="1">The sequence shown here is derived from an EMBL/GenBank/DDBJ whole genome shotgun (WGS) entry which is preliminary data.</text>
</comment>
<dbReference type="AlphaFoldDB" id="A0A645E1I1"/>
<organism evidence="1">
    <name type="scientific">bioreactor metagenome</name>
    <dbReference type="NCBI Taxonomy" id="1076179"/>
    <lineage>
        <taxon>unclassified sequences</taxon>
        <taxon>metagenomes</taxon>
        <taxon>ecological metagenomes</taxon>
    </lineage>
</organism>